<evidence type="ECO:0000256" key="14">
    <source>
        <dbReference type="ARBA" id="ARBA00023157"/>
    </source>
</evidence>
<keyword evidence="6 17" id="KW-0808">Transferase</keyword>
<dbReference type="EMBL" id="CATQJA010002655">
    <property type="protein sequence ID" value="CAJ0578913.1"/>
    <property type="molecule type" value="Genomic_DNA"/>
</dbReference>
<dbReference type="AlphaFoldDB" id="A0AA36G5H6"/>
<dbReference type="InterPro" id="IPR035992">
    <property type="entry name" value="Ricin_B-like_lectins"/>
</dbReference>
<dbReference type="EC" id="2.4.1.-" evidence="17"/>
<dbReference type="PANTHER" id="PTHR11675">
    <property type="entry name" value="N-ACETYLGALACTOSAMINYLTRANSFERASE"/>
    <property type="match status" value="1"/>
</dbReference>
<keyword evidence="7" id="KW-0812">Transmembrane</keyword>
<evidence type="ECO:0000256" key="1">
    <source>
        <dbReference type="ARBA" id="ARBA00001936"/>
    </source>
</evidence>
<evidence type="ECO:0000256" key="12">
    <source>
        <dbReference type="ARBA" id="ARBA00023034"/>
    </source>
</evidence>
<evidence type="ECO:0000256" key="16">
    <source>
        <dbReference type="ARBA" id="ARBA00023211"/>
    </source>
</evidence>
<keyword evidence="8" id="KW-0479">Metal-binding</keyword>
<evidence type="ECO:0000256" key="11">
    <source>
        <dbReference type="ARBA" id="ARBA00022989"/>
    </source>
</evidence>
<evidence type="ECO:0000313" key="20">
    <source>
        <dbReference type="Proteomes" id="UP001177023"/>
    </source>
</evidence>
<comment type="similarity">
    <text evidence="4 17">Belongs to the glycosyltransferase 2 family. GalNAc-T subfamily.</text>
</comment>
<accession>A0AA36G5H6</accession>
<dbReference type="Pfam" id="PF00652">
    <property type="entry name" value="Ricin_B_lectin"/>
    <property type="match status" value="1"/>
</dbReference>
<dbReference type="InterPro" id="IPR000772">
    <property type="entry name" value="Ricin_B_lectin"/>
</dbReference>
<keyword evidence="11" id="KW-1133">Transmembrane helix</keyword>
<keyword evidence="12 17" id="KW-0333">Golgi apparatus</keyword>
<keyword evidence="9 17" id="KW-0430">Lectin</keyword>
<evidence type="ECO:0000256" key="7">
    <source>
        <dbReference type="ARBA" id="ARBA00022692"/>
    </source>
</evidence>
<dbReference type="GO" id="GO:0046872">
    <property type="term" value="F:metal ion binding"/>
    <property type="evidence" value="ECO:0007669"/>
    <property type="project" value="UniProtKB-KW"/>
</dbReference>
<dbReference type="GO" id="GO:0030246">
    <property type="term" value="F:carbohydrate binding"/>
    <property type="evidence" value="ECO:0007669"/>
    <property type="project" value="UniProtKB-KW"/>
</dbReference>
<evidence type="ECO:0000256" key="2">
    <source>
        <dbReference type="ARBA" id="ARBA00004323"/>
    </source>
</evidence>
<evidence type="ECO:0000259" key="18">
    <source>
        <dbReference type="SMART" id="SM00458"/>
    </source>
</evidence>
<dbReference type="InterPro" id="IPR029044">
    <property type="entry name" value="Nucleotide-diphossugar_trans"/>
</dbReference>
<evidence type="ECO:0000256" key="6">
    <source>
        <dbReference type="ARBA" id="ARBA00022679"/>
    </source>
</evidence>
<comment type="subcellular location">
    <subcellularLocation>
        <location evidence="2 17">Golgi apparatus membrane</location>
        <topology evidence="2 17">Single-pass type II membrane protein</topology>
    </subcellularLocation>
</comment>
<feature type="non-terminal residue" evidence="19">
    <location>
        <position position="1"/>
    </location>
</feature>
<evidence type="ECO:0000256" key="3">
    <source>
        <dbReference type="ARBA" id="ARBA00004922"/>
    </source>
</evidence>
<dbReference type="Gene3D" id="2.80.10.50">
    <property type="match status" value="1"/>
</dbReference>
<evidence type="ECO:0000256" key="9">
    <source>
        <dbReference type="ARBA" id="ARBA00022734"/>
    </source>
</evidence>
<evidence type="ECO:0000256" key="8">
    <source>
        <dbReference type="ARBA" id="ARBA00022723"/>
    </source>
</evidence>
<dbReference type="PANTHER" id="PTHR11675:SF43">
    <property type="entry name" value="POLYPEPTIDE N-ACETYLGALACTOSAMINYLTRANSFERASE 1"/>
    <property type="match status" value="1"/>
</dbReference>
<keyword evidence="5 17" id="KW-0328">Glycosyltransferase</keyword>
<evidence type="ECO:0000256" key="17">
    <source>
        <dbReference type="RuleBase" id="RU361242"/>
    </source>
</evidence>
<dbReference type="InterPro" id="IPR001173">
    <property type="entry name" value="Glyco_trans_2-like"/>
</dbReference>
<dbReference type="GO" id="GO:0006493">
    <property type="term" value="P:protein O-linked glycosylation"/>
    <property type="evidence" value="ECO:0007669"/>
    <property type="project" value="TreeGrafter"/>
</dbReference>
<evidence type="ECO:0000256" key="4">
    <source>
        <dbReference type="ARBA" id="ARBA00005680"/>
    </source>
</evidence>
<comment type="pathway">
    <text evidence="3 17">Protein modification; protein glycosylation.</text>
</comment>
<sequence length="573" mass="64735">MRWVRGLFTVRNKSRLVKVLFCLVAGYFFISALASNSRSGGRTRFSRDIVDRGFHEIPDYSKHREGAGENGDGVHLQGDDKLKAEELQKTWFMNILASDAISLDRSIPDSRSKECKRLEYTISSLPSTSVVIIFTDESYSALLRTVHSVINRSPPELLLEVVLVDDNSHLPELGEKLEKHLERFGALVKLVRSKERLGLIRAKVRGAREARGDVLVFLDSHCEANSGWLEPLLARIAEERTAVICPVIDSISDTTMAYMGGSAGGIGTFWWSLHYSMGPLPKSEVERRKNPETDIIRSPTMAGGLFAVDRKYFFEVGAYDEEMDVWGGENLEISFRVWMCGGSIEIHPCSHVGHIFRSGHPYDMTGRNGNKDVHGTNSKRLAEVWMDDYKRLFYVHRMGLQTQDVGDLQSRKDLRERLQCHSFKWFLDNVIPQKFVPDEDVVAYGNVRNGDLCLDTLQRLENKGTIILGVFSCQGGGSSSQAFSYSRADEVRREATCLQVGPKEHGIKKRKALIQFCLDDRPIEFAHEKDGPIMHRDSGLCLDVGGVESGGDLYFDDCVDNKESQRWSFKKYF</sequence>
<dbReference type="CDD" id="cd02510">
    <property type="entry name" value="pp-GalNAc-T"/>
    <property type="match status" value="1"/>
</dbReference>
<feature type="domain" description="Ricin B lectin" evidence="18">
    <location>
        <begin position="441"/>
        <end position="570"/>
    </location>
</feature>
<dbReference type="GO" id="GO:0000139">
    <property type="term" value="C:Golgi membrane"/>
    <property type="evidence" value="ECO:0007669"/>
    <property type="project" value="UniProtKB-SubCell"/>
</dbReference>
<dbReference type="InterPro" id="IPR045885">
    <property type="entry name" value="GalNAc-T"/>
</dbReference>
<keyword evidence="13" id="KW-0472">Membrane</keyword>
<dbReference type="Gene3D" id="3.90.550.10">
    <property type="entry name" value="Spore Coat Polysaccharide Biosynthesis Protein SpsA, Chain A"/>
    <property type="match status" value="1"/>
</dbReference>
<organism evidence="19 20">
    <name type="scientific">Mesorhabditis spiculigera</name>
    <dbReference type="NCBI Taxonomy" id="96644"/>
    <lineage>
        <taxon>Eukaryota</taxon>
        <taxon>Metazoa</taxon>
        <taxon>Ecdysozoa</taxon>
        <taxon>Nematoda</taxon>
        <taxon>Chromadorea</taxon>
        <taxon>Rhabditida</taxon>
        <taxon>Rhabditina</taxon>
        <taxon>Rhabditomorpha</taxon>
        <taxon>Rhabditoidea</taxon>
        <taxon>Rhabditidae</taxon>
        <taxon>Mesorhabditinae</taxon>
        <taxon>Mesorhabditis</taxon>
    </lineage>
</organism>
<dbReference type="FunFam" id="3.90.550.10:FF:000021">
    <property type="entry name" value="Polypeptide N-acetylgalactosaminyltransferase"/>
    <property type="match status" value="1"/>
</dbReference>
<keyword evidence="10" id="KW-0735">Signal-anchor</keyword>
<gene>
    <name evidence="19" type="ORF">MSPICULIGERA_LOCUS17151</name>
</gene>
<evidence type="ECO:0000313" key="19">
    <source>
        <dbReference type="EMBL" id="CAJ0578913.1"/>
    </source>
</evidence>
<keyword evidence="14 17" id="KW-1015">Disulfide bond</keyword>
<comment type="cofactor">
    <cofactor evidence="1 17">
        <name>Mn(2+)</name>
        <dbReference type="ChEBI" id="CHEBI:29035"/>
    </cofactor>
</comment>
<dbReference type="SMART" id="SM00458">
    <property type="entry name" value="RICIN"/>
    <property type="match status" value="1"/>
</dbReference>
<dbReference type="Proteomes" id="UP001177023">
    <property type="component" value="Unassembled WGS sequence"/>
</dbReference>
<keyword evidence="15" id="KW-0325">Glycoprotein</keyword>
<evidence type="ECO:0000256" key="15">
    <source>
        <dbReference type="ARBA" id="ARBA00023180"/>
    </source>
</evidence>
<keyword evidence="20" id="KW-1185">Reference proteome</keyword>
<evidence type="ECO:0000256" key="5">
    <source>
        <dbReference type="ARBA" id="ARBA00022676"/>
    </source>
</evidence>
<dbReference type="GO" id="GO:0004653">
    <property type="term" value="F:polypeptide N-acetylgalactosaminyltransferase activity"/>
    <property type="evidence" value="ECO:0007669"/>
    <property type="project" value="UniProtKB-ARBA"/>
</dbReference>
<dbReference type="SUPFAM" id="SSF53448">
    <property type="entry name" value="Nucleotide-diphospho-sugar transferases"/>
    <property type="match status" value="1"/>
</dbReference>
<dbReference type="PROSITE" id="PS50231">
    <property type="entry name" value="RICIN_B_LECTIN"/>
    <property type="match status" value="1"/>
</dbReference>
<evidence type="ECO:0000256" key="10">
    <source>
        <dbReference type="ARBA" id="ARBA00022968"/>
    </source>
</evidence>
<name>A0AA36G5H6_9BILA</name>
<dbReference type="Pfam" id="PF00535">
    <property type="entry name" value="Glycos_transf_2"/>
    <property type="match status" value="1"/>
</dbReference>
<comment type="caution">
    <text evidence="19">The sequence shown here is derived from an EMBL/GenBank/DDBJ whole genome shotgun (WGS) entry which is preliminary data.</text>
</comment>
<proteinExistence type="inferred from homology"/>
<keyword evidence="16 17" id="KW-0464">Manganese</keyword>
<dbReference type="SUPFAM" id="SSF50370">
    <property type="entry name" value="Ricin B-like lectins"/>
    <property type="match status" value="1"/>
</dbReference>
<reference evidence="19" key="1">
    <citation type="submission" date="2023-06" db="EMBL/GenBank/DDBJ databases">
        <authorList>
            <person name="Delattre M."/>
        </authorList>
    </citation>
    <scope>NUCLEOTIDE SEQUENCE</scope>
    <source>
        <strain evidence="19">AF72</strain>
    </source>
</reference>
<protein>
    <recommendedName>
        <fullName evidence="17">Polypeptide N-acetylgalactosaminyltransferase</fullName>
        <ecNumber evidence="17">2.4.1.-</ecNumber>
    </recommendedName>
    <alternativeName>
        <fullName evidence="17">Protein-UDP acetylgalactosaminyltransferase</fullName>
    </alternativeName>
</protein>
<evidence type="ECO:0000256" key="13">
    <source>
        <dbReference type="ARBA" id="ARBA00023136"/>
    </source>
</evidence>